<feature type="region of interest" description="Disordered" evidence="3">
    <location>
        <begin position="246"/>
        <end position="320"/>
    </location>
</feature>
<dbReference type="Proteomes" id="UP000657385">
    <property type="component" value="Unassembled WGS sequence"/>
</dbReference>
<feature type="compositionally biased region" description="Polar residues" evidence="3">
    <location>
        <begin position="557"/>
        <end position="572"/>
    </location>
</feature>
<reference evidence="5" key="1">
    <citation type="submission" date="2020-11" db="EMBL/GenBank/DDBJ databases">
        <title>Isolation and identification of active actinomycetes.</title>
        <authorList>
            <person name="Yu B."/>
        </authorList>
    </citation>
    <scope>NUCLEOTIDE SEQUENCE</scope>
    <source>
        <strain evidence="5">NEAU-YB345</strain>
    </source>
</reference>
<feature type="compositionally biased region" description="Polar residues" evidence="3">
    <location>
        <begin position="1117"/>
        <end position="1127"/>
    </location>
</feature>
<name>A0A931B881_9ACTN</name>
<dbReference type="SMART" id="SM00560">
    <property type="entry name" value="LamGL"/>
    <property type="match status" value="1"/>
</dbReference>
<evidence type="ECO:0000313" key="5">
    <source>
        <dbReference type="EMBL" id="MBF9070467.1"/>
    </source>
</evidence>
<keyword evidence="1" id="KW-0732">Signal</keyword>
<evidence type="ECO:0000259" key="4">
    <source>
        <dbReference type="SMART" id="SM00560"/>
    </source>
</evidence>
<feature type="region of interest" description="Disordered" evidence="3">
    <location>
        <begin position="534"/>
        <end position="572"/>
    </location>
</feature>
<dbReference type="EMBL" id="JADPRT010000008">
    <property type="protein sequence ID" value="MBF9070467.1"/>
    <property type="molecule type" value="Genomic_DNA"/>
</dbReference>
<protein>
    <submittedName>
        <fullName evidence="5">LamG domain-containing protein</fullName>
    </submittedName>
</protein>
<accession>A0A931B881</accession>
<evidence type="ECO:0000256" key="1">
    <source>
        <dbReference type="ARBA" id="ARBA00022729"/>
    </source>
</evidence>
<proteinExistence type="predicted"/>
<evidence type="ECO:0000256" key="3">
    <source>
        <dbReference type="SAM" id="MobiDB-lite"/>
    </source>
</evidence>
<gene>
    <name evidence="5" type="ORF">I2501_20795</name>
</gene>
<dbReference type="InterPro" id="IPR013320">
    <property type="entry name" value="ConA-like_dom_sf"/>
</dbReference>
<feature type="compositionally biased region" description="Low complexity" evidence="3">
    <location>
        <begin position="262"/>
        <end position="300"/>
    </location>
</feature>
<keyword evidence="2" id="KW-1015">Disulfide bond</keyword>
<dbReference type="InterPro" id="IPR006558">
    <property type="entry name" value="LamG-like"/>
</dbReference>
<evidence type="ECO:0000313" key="6">
    <source>
        <dbReference type="Proteomes" id="UP000657385"/>
    </source>
</evidence>
<dbReference type="SUPFAM" id="SSF49899">
    <property type="entry name" value="Concanavalin A-like lectins/glucanases"/>
    <property type="match status" value="1"/>
</dbReference>
<feature type="compositionally biased region" description="Basic and acidic residues" evidence="3">
    <location>
        <begin position="545"/>
        <end position="555"/>
    </location>
</feature>
<feature type="region of interest" description="Disordered" evidence="3">
    <location>
        <begin position="1106"/>
        <end position="1129"/>
    </location>
</feature>
<sequence>MPTVPPARRARHAKRLRRLGVTTALAVLLGGLTTVPASWADTSSDADAQVTAAITAHASDSPPPTAVDQAVAQAKASGQPVPVNALTTPFSTTVANPDGSLTQQQTTNPQRVQVAGAWQPLDATLTPNSDGTFSPKTAFQPLTLSGGGAGPLATLSTSDGKTLALTAPFSLPTPTVNGDEAIYADVLPGVDLEVQANAVGGFKTVLVVKSAAAAANPQLQDLKFSTAASGVTVAADAGGNLSADDASGHVDFQAPAPQMWDSSTSSTTSAHTAAVHTAAALASTDSPSPSPSATSGGTTDNATTSSADGPGTGAQVAPVAATATSGAVDLKPDQALLTGSQTHYPVYVDPSWITNSPWQQEYTWVQSGYPTKVNNNDSDNAGHPGVGTCGTNYPNGGSCSVTDTQRSFFQYDISGYSDYVVDSATLDTVEYESADLSCTTQYTIYAGVAGAISPTTDWNNQPGYTNFAQQNVGGSGGSGCYNNVDAHFTVTNQLKTAISDGWNLLDFSVTGDESNTMAFKRLTDGTQLTIQYDIGPKVPTNLRTSPREPATHASDDPASTKTESCGSSTVSSMGWIGADDTTLMATVTSPDQAQLGGWFNIWDDDTANYPSVASTKTVAMVNSGTDAQLAIPAGTLKDGHYYTWHVAADDTLAPTVISAACSFRVDLTPPTVSFPNASSGQFPPEGSGQVSSVPVGSTGTVAVTLTDPAPANYSGLTAAQVSGVDCVRWSFDPQFAGAAWQCGANIPAGGLLPVTPGHWGTNILYVQDEDNAGNLSQVATDAFYVPWNSNGPAARYGDLTGDGVPDILLPSTDGNLYAHSLPSTSPSTTQAASSVSSPDGDSWANYQIAHRGSLRTGMNVDDVLVHKPGNANLYLYKNPGNTAVDGILDTHHTISKPTTCNDLGNTGLCTSYNGSDWSKTVQIAATGDISTTSLNGQAFQNPTGLVTEETNSAGNAALWYYPVISDNTLGAAIPLSPTGWNGWDLISPGDWDHQGRPGLWARNRTTGAIDAYTFTTGTISTTDSFGNAVAIPVATAISAPTTLTGTFTAAAYPQIGSEGALTGPTGIPDLWTLNTSGTIQEWNGTTSDGTANTAVTGFTTTPATVGTTVSGTDEWLPNTSSSTSSPWADTAGLNTATPTGTPTHGPVADSTGVSLQAATFDGSTNYLSAAQAVDTSHDYTISAWVNLNASYNPSGYYTALCQRDATGARCSAYLQYSAAFHGWALVAPNTDSASASSYAHAGDNQTPKPGVWTQLVGVYSATNHTMTLYINGQIAGGGANTTPWTGSGPFLIGGADGGNTPGSIANFPGSIANVRTYPQALPQEQVSALYQQQSTYGLP</sequence>
<dbReference type="Pfam" id="PF13385">
    <property type="entry name" value="Laminin_G_3"/>
    <property type="match status" value="1"/>
</dbReference>
<feature type="domain" description="LamG-like jellyroll fold" evidence="4">
    <location>
        <begin position="1177"/>
        <end position="1324"/>
    </location>
</feature>
<organism evidence="5 6">
    <name type="scientific">Streptacidiphilus fuscans</name>
    <dbReference type="NCBI Taxonomy" id="2789292"/>
    <lineage>
        <taxon>Bacteria</taxon>
        <taxon>Bacillati</taxon>
        <taxon>Actinomycetota</taxon>
        <taxon>Actinomycetes</taxon>
        <taxon>Kitasatosporales</taxon>
        <taxon>Streptomycetaceae</taxon>
        <taxon>Streptacidiphilus</taxon>
    </lineage>
</organism>
<dbReference type="RefSeq" id="WP_196195636.1">
    <property type="nucleotide sequence ID" value="NZ_JADPRT010000008.1"/>
</dbReference>
<evidence type="ECO:0000256" key="2">
    <source>
        <dbReference type="ARBA" id="ARBA00023157"/>
    </source>
</evidence>
<dbReference type="Gene3D" id="2.60.120.200">
    <property type="match status" value="1"/>
</dbReference>
<keyword evidence="6" id="KW-1185">Reference proteome</keyword>
<comment type="caution">
    <text evidence="5">The sequence shown here is derived from an EMBL/GenBank/DDBJ whole genome shotgun (WGS) entry which is preliminary data.</text>
</comment>